<feature type="region of interest" description="Disordered" evidence="2">
    <location>
        <begin position="136"/>
        <end position="186"/>
    </location>
</feature>
<dbReference type="Proteomes" id="UP000029120">
    <property type="component" value="Chromosome 3"/>
</dbReference>
<reference evidence="4" key="1">
    <citation type="journal article" date="2015" name="Nat. Plants">
        <title>Genome expansion of Arabis alpina linked with retrotransposition and reduced symmetric DNA methylation.</title>
        <authorList>
            <person name="Willing E.M."/>
            <person name="Rawat V."/>
            <person name="Mandakova T."/>
            <person name="Maumus F."/>
            <person name="James G.V."/>
            <person name="Nordstroem K.J."/>
            <person name="Becker C."/>
            <person name="Warthmann N."/>
            <person name="Chica C."/>
            <person name="Szarzynska B."/>
            <person name="Zytnicki M."/>
            <person name="Albani M.C."/>
            <person name="Kiefer C."/>
            <person name="Bergonzi S."/>
            <person name="Castaings L."/>
            <person name="Mateos J.L."/>
            <person name="Berns M.C."/>
            <person name="Bujdoso N."/>
            <person name="Piofczyk T."/>
            <person name="de Lorenzo L."/>
            <person name="Barrero-Sicilia C."/>
            <person name="Mateos I."/>
            <person name="Piednoel M."/>
            <person name="Hagmann J."/>
            <person name="Chen-Min-Tao R."/>
            <person name="Iglesias-Fernandez R."/>
            <person name="Schuster S.C."/>
            <person name="Alonso-Blanco C."/>
            <person name="Roudier F."/>
            <person name="Carbonero P."/>
            <person name="Paz-Ares J."/>
            <person name="Davis S.J."/>
            <person name="Pecinka A."/>
            <person name="Quesneville H."/>
            <person name="Colot V."/>
            <person name="Lysak M.A."/>
            <person name="Weigel D."/>
            <person name="Coupland G."/>
            <person name="Schneeberger K."/>
        </authorList>
    </citation>
    <scope>NUCLEOTIDE SEQUENCE [LARGE SCALE GENOMIC DNA]</scope>
    <source>
        <strain evidence="4">cv. Pajares</strain>
    </source>
</reference>
<evidence type="ECO:0000256" key="2">
    <source>
        <dbReference type="SAM" id="MobiDB-lite"/>
    </source>
</evidence>
<feature type="coiled-coil region" evidence="1">
    <location>
        <begin position="216"/>
        <end position="278"/>
    </location>
</feature>
<feature type="compositionally biased region" description="Basic and acidic residues" evidence="2">
    <location>
        <begin position="145"/>
        <end position="168"/>
    </location>
</feature>
<evidence type="ECO:0000313" key="3">
    <source>
        <dbReference type="EMBL" id="KFK39143.1"/>
    </source>
</evidence>
<feature type="region of interest" description="Disordered" evidence="2">
    <location>
        <begin position="1"/>
        <end position="108"/>
    </location>
</feature>
<organism evidence="3 4">
    <name type="scientific">Arabis alpina</name>
    <name type="common">Alpine rock-cress</name>
    <dbReference type="NCBI Taxonomy" id="50452"/>
    <lineage>
        <taxon>Eukaryota</taxon>
        <taxon>Viridiplantae</taxon>
        <taxon>Streptophyta</taxon>
        <taxon>Embryophyta</taxon>
        <taxon>Tracheophyta</taxon>
        <taxon>Spermatophyta</taxon>
        <taxon>Magnoliopsida</taxon>
        <taxon>eudicotyledons</taxon>
        <taxon>Gunneridae</taxon>
        <taxon>Pentapetalae</taxon>
        <taxon>rosids</taxon>
        <taxon>malvids</taxon>
        <taxon>Brassicales</taxon>
        <taxon>Brassicaceae</taxon>
        <taxon>Arabideae</taxon>
        <taxon>Arabis</taxon>
    </lineage>
</organism>
<keyword evidence="4" id="KW-1185">Reference proteome</keyword>
<dbReference type="eggNOG" id="ENOG502RF2C">
    <property type="taxonomic scope" value="Eukaryota"/>
</dbReference>
<name>A0A087HAJ1_ARAAL</name>
<gene>
    <name evidence="3" type="ordered locus">AALP_Aa3g205900</name>
</gene>
<evidence type="ECO:0000313" key="4">
    <source>
        <dbReference type="Proteomes" id="UP000029120"/>
    </source>
</evidence>
<keyword evidence="1" id="KW-0175">Coiled coil</keyword>
<feature type="compositionally biased region" description="Low complexity" evidence="2">
    <location>
        <begin position="24"/>
        <end position="42"/>
    </location>
</feature>
<feature type="compositionally biased region" description="Low complexity" evidence="2">
    <location>
        <begin position="50"/>
        <end position="87"/>
    </location>
</feature>
<accession>A0A087HAJ1</accession>
<dbReference type="EMBL" id="CM002871">
    <property type="protein sequence ID" value="KFK39143.1"/>
    <property type="molecule type" value="Genomic_DNA"/>
</dbReference>
<evidence type="ECO:0000256" key="1">
    <source>
        <dbReference type="SAM" id="Coils"/>
    </source>
</evidence>
<protein>
    <submittedName>
        <fullName evidence="3">Uncharacterized protein</fullName>
    </submittedName>
</protein>
<dbReference type="Gramene" id="KFK39143">
    <property type="protein sequence ID" value="KFK39143"/>
    <property type="gene ID" value="AALP_AA3G205900"/>
</dbReference>
<feature type="region of interest" description="Disordered" evidence="2">
    <location>
        <begin position="530"/>
        <end position="549"/>
    </location>
</feature>
<dbReference type="AlphaFoldDB" id="A0A087HAJ1"/>
<sequence length="549" mass="58388">MERPRSFRSLARRTTGSGKPPTPTTVTTSAAPTTVPAPAVPTTAPPPITPTTATPSVTPTTAPASARPTTVPTSARPTTASASAEPTTVPPSEPRDTSARKTTTAAKGSCLPSSTMIEIVAALPAVPAPLPSDYDAKKAAKGKGHVGDDRKRSSDRDDVIDVDREPKRARARSASPPRRVSSSVFESKASAKNLFSTLVFDDDDVAPINTKSSGDMMRQGLNIEDLNEKLEDETRRTETARSAAAGFLAERTAAWASIDKKNAELDSKSREIIQLRAAAKKFAKALLTEAERSVTALAATEEREQCSAAILTKRSGELVAVTEKLRQADEHIQSLQRKFTRARNKFDELQGDPWGNMVYQVQRVANLDFARLLLGLIDGQEPPRLEDELIFLTADVAEHDGDEERFERLMKSLHGLLHVLDPRVKAPNAAAQDRTLETYAASVGVADPSGSLLGGTSSCKAAVVGVDGKFSLIGGVGAEVTKTRIDDVAEGAGAIGALEEARTDEDFQGPRIDALTEDLRLDDVFGETKAEGAPVTQVAPPGVDEETVA</sequence>
<proteinExistence type="predicted"/>
<feature type="coiled-coil region" evidence="1">
    <location>
        <begin position="318"/>
        <end position="352"/>
    </location>
</feature>
<feature type="compositionally biased region" description="Low complexity" evidence="2">
    <location>
        <begin position="172"/>
        <end position="184"/>
    </location>
</feature>